<dbReference type="PROSITE" id="PS50235">
    <property type="entry name" value="USP_3"/>
    <property type="match status" value="1"/>
</dbReference>
<dbReference type="SUPFAM" id="SSF54001">
    <property type="entry name" value="Cysteine proteinases"/>
    <property type="match status" value="1"/>
</dbReference>
<proteinExistence type="predicted"/>
<evidence type="ECO:0000259" key="3">
    <source>
        <dbReference type="PROSITE" id="PS50235"/>
    </source>
</evidence>
<feature type="coiled-coil region" evidence="1">
    <location>
        <begin position="2093"/>
        <end position="2120"/>
    </location>
</feature>
<dbReference type="OrthoDB" id="27652at2759"/>
<dbReference type="Gene3D" id="3.90.70.10">
    <property type="entry name" value="Cysteine proteinases"/>
    <property type="match status" value="1"/>
</dbReference>
<dbReference type="InterPro" id="IPR001394">
    <property type="entry name" value="Peptidase_C19_UCH"/>
</dbReference>
<protein>
    <recommendedName>
        <fullName evidence="3">USP domain-containing protein</fullName>
    </recommendedName>
</protein>
<dbReference type="InterPro" id="IPR018200">
    <property type="entry name" value="USP_CS"/>
</dbReference>
<feature type="compositionally biased region" description="Polar residues" evidence="2">
    <location>
        <begin position="1616"/>
        <end position="1631"/>
    </location>
</feature>
<keyword evidence="5" id="KW-1185">Reference proteome</keyword>
<keyword evidence="1" id="KW-0175">Coiled coil</keyword>
<dbReference type="GO" id="GO:0005829">
    <property type="term" value="C:cytosol"/>
    <property type="evidence" value="ECO:0007669"/>
    <property type="project" value="TreeGrafter"/>
</dbReference>
<dbReference type="InterPro" id="IPR028889">
    <property type="entry name" value="USP"/>
</dbReference>
<dbReference type="FunFam" id="3.90.70.10:FF:000090">
    <property type="entry name" value="Clan CA, family C19, ubiquitin hydrolase-like cysteine peptidase"/>
    <property type="match status" value="1"/>
</dbReference>
<dbReference type="PROSITE" id="PS00972">
    <property type="entry name" value="USP_1"/>
    <property type="match status" value="1"/>
</dbReference>
<dbReference type="GO" id="GO:0005634">
    <property type="term" value="C:nucleus"/>
    <property type="evidence" value="ECO:0007669"/>
    <property type="project" value="TreeGrafter"/>
</dbReference>
<feature type="region of interest" description="Disordered" evidence="2">
    <location>
        <begin position="1597"/>
        <end position="1688"/>
    </location>
</feature>
<dbReference type="PANTHER" id="PTHR24006">
    <property type="entry name" value="UBIQUITIN CARBOXYL-TERMINAL HYDROLASE"/>
    <property type="match status" value="1"/>
</dbReference>
<feature type="compositionally biased region" description="Basic and acidic residues" evidence="2">
    <location>
        <begin position="1659"/>
        <end position="1677"/>
    </location>
</feature>
<dbReference type="Proteomes" id="UP000179807">
    <property type="component" value="Unassembled WGS sequence"/>
</dbReference>
<dbReference type="EMBL" id="MLAK01001126">
    <property type="protein sequence ID" value="OHS97273.1"/>
    <property type="molecule type" value="Genomic_DNA"/>
</dbReference>
<evidence type="ECO:0000313" key="5">
    <source>
        <dbReference type="Proteomes" id="UP000179807"/>
    </source>
</evidence>
<dbReference type="InterPro" id="IPR050164">
    <property type="entry name" value="Peptidase_C19"/>
</dbReference>
<dbReference type="PROSITE" id="PS00973">
    <property type="entry name" value="USP_2"/>
    <property type="match status" value="1"/>
</dbReference>
<dbReference type="GO" id="GO:0016579">
    <property type="term" value="P:protein deubiquitination"/>
    <property type="evidence" value="ECO:0007669"/>
    <property type="project" value="InterPro"/>
</dbReference>
<evidence type="ECO:0000313" key="4">
    <source>
        <dbReference type="EMBL" id="OHS97273.1"/>
    </source>
</evidence>
<dbReference type="RefSeq" id="XP_068350410.1">
    <property type="nucleotide sequence ID" value="XM_068494924.1"/>
</dbReference>
<accession>A0A1J4JF19</accession>
<evidence type="ECO:0000256" key="1">
    <source>
        <dbReference type="SAM" id="Coils"/>
    </source>
</evidence>
<reference evidence="4" key="1">
    <citation type="submission" date="2016-10" db="EMBL/GenBank/DDBJ databases">
        <authorList>
            <person name="Benchimol M."/>
            <person name="Almeida L.G."/>
            <person name="Vasconcelos A.T."/>
            <person name="Perreira-Neves A."/>
            <person name="Rosa I.A."/>
            <person name="Tasca T."/>
            <person name="Bogo M.R."/>
            <person name="de Souza W."/>
        </authorList>
    </citation>
    <scope>NUCLEOTIDE SEQUENCE [LARGE SCALE GENOMIC DNA]</scope>
    <source>
        <strain evidence="4">K</strain>
    </source>
</reference>
<feature type="domain" description="USP" evidence="3">
    <location>
        <begin position="1159"/>
        <end position="1455"/>
    </location>
</feature>
<dbReference type="PANTHER" id="PTHR24006:SF827">
    <property type="entry name" value="UBIQUITIN CARBOXYL-TERMINAL HYDROLASE 34"/>
    <property type="match status" value="1"/>
</dbReference>
<evidence type="ECO:0000256" key="2">
    <source>
        <dbReference type="SAM" id="MobiDB-lite"/>
    </source>
</evidence>
<dbReference type="VEuPathDB" id="TrichDB:TRFO_09551"/>
<dbReference type="GO" id="GO:0004843">
    <property type="term" value="F:cysteine-type deubiquitinase activity"/>
    <property type="evidence" value="ECO:0007669"/>
    <property type="project" value="InterPro"/>
</dbReference>
<feature type="compositionally biased region" description="Low complexity" evidence="2">
    <location>
        <begin position="1641"/>
        <end position="1658"/>
    </location>
</feature>
<dbReference type="GeneID" id="94829628"/>
<dbReference type="Pfam" id="PF00443">
    <property type="entry name" value="UCH"/>
    <property type="match status" value="1"/>
</dbReference>
<dbReference type="InterPro" id="IPR038765">
    <property type="entry name" value="Papain-like_cys_pep_sf"/>
</dbReference>
<sequence length="2264" mass="264103">MCFEIKLKSRIISNKLFKNSQKDRIMHPDEDFSQWSQHLQKSVTNPANIGYYYQDLSSMLISISQTDFLPPTLTKFTHQFLDDFPIKIVLPIIERAPSNESHFSILKDFIRLFAQFSLYGILRLDRNAILVGVYLLEAEQKNFFKSTFALNNLFYSVLCHEYLKWNTVQIIIDILTDEIQSLELLGYLVRIFSILSNFIPNFNEDEILFIVKEALSKTIKYDNNPKMISIVMESVRYRITKQSIAESFISMFLPFISPFLQSDNLEHRIYSFKEINSIIEDEKTSILYHFPVSQFFMEPANLISLTEMKFHTEISDFIANIFSILSKNGNLEDDIIYKIWHNYEFLSEKDKSKFFDMFLHLTHFAEDQKIETIIHCILEDNINKYSLSWYDQIDSLTKILSRKNAKKSVELIRNVLWELSFSGDINDSNVQRARESLLKAIIIVKPSEDDLSKLIELFKTNQDDFIYLLLNELIKIDEFDLKKYPNIKIDFNEMFDQTILQILMSESPNELMYEFLTTICKQSEYCLSNKQIEKIFQLQNKTPDFFSILAKLADCQSLDESKLENVLPMIDENLINIDFYRFIKLIMKNSNDTYENIKSLPLKHEKVLWQFSITNSPIREKIANLLVKLYCLNDGNELEDDEMVNSFLSNWQSYFVSHRDTEPEVINYLLELLKLFIDMIEYSTIRDPYINPLHVYYEFPNIEVFIKIENASLKITVPYDARIGWVVEYVASDRKIDMNSFALYHKGIYQKRTIKIQKLIPEPSSIYFVNLEARPISIKSTKKFHYNYQYHHRTSLPSILILSRPWAYDIYQLMEQNNLHAYNLTNLLPLLPYAPDFSKDEVKFNLEEAFDPTKVLTFIYNLNTIIIQNQIENLHVKYHLIDYLYSVSDKLFQEMNINNLNVVFTAMILFVKKIDFVHDIQLKSNLFVLMVKGMIFCCHPIYFNFFSNQVISYLNNCQLKAKIPFPENFINIFQNILFHHSIEYRVNAVMLFDQLSIPLSVFLQIFESMGEINDIMNSLTAEFLDTLNRHFFDIRDIENSEKISSLLLSLIERAHGSILSMILNIVLKLINEGLVDNEQKPWLLHFLIDHFLVFDFDEHDRISFISAAKCIAALSDVTDSYGNLILKGRLMHINSLNNSPYSVFNINGENCAISNLNKVGLKNLGMTCYLNSTLQQFYALKPLRYAVMSYSGENMLLTELAHLFFLMKYAKTKFIIPTFLIEQWKIGKNESLNPRVQQDAAEFIQNVIMFLESGELSNAMVENLLTGVESHYFSGIDVDYTRENTEPFTTIELAVQDFNDLNASLAHFSNPECLTNENQLNVDNIGRFDAKMITKVKKTPPVLIIHLKRFNYTCGTQNRKKINHIFQVYNEIDISPICTGVDPDKVHYHLIGVIVHKGMAESGHYISYVKKKKSGVWICFDDENITQISEADVIEQSSGNDGKDSSGYILFYERPNEVSFEKPAIPTKIEQEINTINDETRRSKLLCTEGFFTLMNLLSLNPSMDYLEICTQYIISTLPYCQCASESPQMFVSLVRKLKHSNYYVRNFIDYWLHCDNQLISKALFFCPHNSVRSGIADVIICCFKKPQKIKIIEKSISKRNNQNQEQDKEQNQKDASSNTRETTSEANNENDQIDNKYDSTNDSQNNNNNNNTNNDQNAKNEDENANNEDDKPHDNTDSSVFDPQDRDLYDTNSTYPVLIVSNLFDLVEFCLFNYRQIDSLFKVLYKLHKYYDSVKQFVVENQWPQKLCEIFSTGMNVYLTINPGILQSYVYKGIDLTHYLRLIVNLDLIKNNNTEVAQPILNEQFFSNILQSQTEPSAIAEFINAYFSVDSFKKFIQANASSFVPYRIVSIIFHLIPDQATRLLFELPLKNEDRQINTFDIVTILIAIVSEYEEMGSFVAIAANLWIPCFLYDDNIDTRSNCVSLCAYIAPTDLFDENIFEIDTPDDLVIPHVSRYSRKADDEIIEYCKYFLNILFLSENILSEKIVNDGKNANNFGVDEERSEQFIRLVKTLLQVVPEKMTNYSPIISLFSTLTTSLSDVFNPQMCDLINLIHLYHMPIEINTLLIPFQEGMIDVNDSFYRTLTTFLHSFVGILKDIISRKERNLKTYENQVKSEGENDNQHNKIIPDWFYNTYLNIIVIHKFGALVKVEKYVLEGLEVLIHEDKNLVLEILEIKFDEYIERNFYMLCRLIEKLEVTRPILDQLPKYLELLVRSGMDVNVETKRTIKCSEPKKLSSTAKCDLFNRFKFNEEVTQILCELPTE</sequence>
<gene>
    <name evidence="4" type="ORF">TRFO_09551</name>
</gene>
<comment type="caution">
    <text evidence="4">The sequence shown here is derived from an EMBL/GenBank/DDBJ whole genome shotgun (WGS) entry which is preliminary data.</text>
</comment>
<name>A0A1J4JF19_9EUKA</name>
<organism evidence="4 5">
    <name type="scientific">Tritrichomonas foetus</name>
    <dbReference type="NCBI Taxonomy" id="1144522"/>
    <lineage>
        <taxon>Eukaryota</taxon>
        <taxon>Metamonada</taxon>
        <taxon>Parabasalia</taxon>
        <taxon>Tritrichomonadida</taxon>
        <taxon>Tritrichomonadidae</taxon>
        <taxon>Tritrichomonas</taxon>
    </lineage>
</organism>